<protein>
    <submittedName>
        <fullName evidence="1">SFRICE_020555</fullName>
    </submittedName>
</protein>
<reference evidence="1" key="1">
    <citation type="submission" date="2016-07" db="EMBL/GenBank/DDBJ databases">
        <authorList>
            <person name="Bretaudeau A."/>
        </authorList>
    </citation>
    <scope>NUCLEOTIDE SEQUENCE</scope>
    <source>
        <strain evidence="1">Rice</strain>
        <tissue evidence="1">Whole body</tissue>
    </source>
</reference>
<name>A0A2H1VPK0_SPOFR</name>
<accession>A0A2H1VPK0</accession>
<dbReference type="EMBL" id="ODYU01003686">
    <property type="protein sequence ID" value="SOQ42759.1"/>
    <property type="molecule type" value="Genomic_DNA"/>
</dbReference>
<organism evidence="1">
    <name type="scientific">Spodoptera frugiperda</name>
    <name type="common">Fall armyworm</name>
    <dbReference type="NCBI Taxonomy" id="7108"/>
    <lineage>
        <taxon>Eukaryota</taxon>
        <taxon>Metazoa</taxon>
        <taxon>Ecdysozoa</taxon>
        <taxon>Arthropoda</taxon>
        <taxon>Hexapoda</taxon>
        <taxon>Insecta</taxon>
        <taxon>Pterygota</taxon>
        <taxon>Neoptera</taxon>
        <taxon>Endopterygota</taxon>
        <taxon>Lepidoptera</taxon>
        <taxon>Glossata</taxon>
        <taxon>Ditrysia</taxon>
        <taxon>Noctuoidea</taxon>
        <taxon>Noctuidae</taxon>
        <taxon>Amphipyrinae</taxon>
        <taxon>Spodoptera</taxon>
    </lineage>
</organism>
<gene>
    <name evidence="1" type="ORF">SFRICE_020555</name>
</gene>
<evidence type="ECO:0000313" key="1">
    <source>
        <dbReference type="EMBL" id="SOQ42759.1"/>
    </source>
</evidence>
<dbReference type="AlphaFoldDB" id="A0A2H1VPK0"/>
<proteinExistence type="predicted"/>
<sequence>MAKIIQLLLPSWVKREEGKHHPMACLGRGESVRLLLTENHPVPTPAFRDGAPIFFAINLMEP</sequence>